<gene>
    <name evidence="3" type="ORF">LMG21510_01216</name>
</gene>
<dbReference type="NCBIfam" id="TIGR03558">
    <property type="entry name" value="oxido_grp_1"/>
    <property type="match status" value="1"/>
</dbReference>
<protein>
    <recommendedName>
        <fullName evidence="2">Luciferase-like domain-containing protein</fullName>
    </recommendedName>
</protein>
<organism evidence="3 4">
    <name type="scientific">Cupriavidus respiraculi</name>
    <dbReference type="NCBI Taxonomy" id="195930"/>
    <lineage>
        <taxon>Bacteria</taxon>
        <taxon>Pseudomonadati</taxon>
        <taxon>Pseudomonadota</taxon>
        <taxon>Betaproteobacteria</taxon>
        <taxon>Burkholderiales</taxon>
        <taxon>Burkholderiaceae</taxon>
        <taxon>Cupriavidus</taxon>
    </lineage>
</organism>
<dbReference type="SUPFAM" id="SSF51679">
    <property type="entry name" value="Bacterial luciferase-like"/>
    <property type="match status" value="1"/>
</dbReference>
<proteinExistence type="predicted"/>
<comment type="similarity">
    <text evidence="1">To bacterial alkanal monooxygenase alpha and beta chains.</text>
</comment>
<comment type="caution">
    <text evidence="3">The sequence shown here is derived from an EMBL/GenBank/DDBJ whole genome shotgun (WGS) entry which is preliminary data.</text>
</comment>
<dbReference type="InterPro" id="IPR036661">
    <property type="entry name" value="Luciferase-like_sf"/>
</dbReference>
<dbReference type="EMBL" id="CAJZAH010000001">
    <property type="protein sequence ID" value="CAG9168727.1"/>
    <property type="molecule type" value="Genomic_DNA"/>
</dbReference>
<evidence type="ECO:0000256" key="1">
    <source>
        <dbReference type="ARBA" id="ARBA00007789"/>
    </source>
</evidence>
<evidence type="ECO:0000259" key="2">
    <source>
        <dbReference type="Pfam" id="PF00296"/>
    </source>
</evidence>
<keyword evidence="4" id="KW-1185">Reference proteome</keyword>
<sequence>MFLRAAKESRMQASSVPYSLLDLSPIPEGGDAGESMRHSLDLAQHAERWGYRRYWLAEHHNMPGIASAATSVLIGFVANGTSTIRVGSGGIMLPNHSPLVIAEQFGTLEALFPGRIDLGLGRAPGSDQMTARALRRSATHDTADTFPQDVEELQAYFDDPRPGQRLRAVPGAGLKVPLWLLGSSLFSAQLSASMGLPFAFASHFAPGFMRQAVDLYRRTFRPSATLDKPYVMLGLNVFGADTDDEARRLFSSLQQQFLALVRGTPGRIRPPVDDIESMWNETEAAHIRRSLACSVVGSPETVRAGMQQFVDDLRPDELMLTAQIYDHRARLRSFEIAAEAGRQLVAATAPAL</sequence>
<dbReference type="InterPro" id="IPR011251">
    <property type="entry name" value="Luciferase-like_dom"/>
</dbReference>
<evidence type="ECO:0000313" key="3">
    <source>
        <dbReference type="EMBL" id="CAG9168727.1"/>
    </source>
</evidence>
<name>A0ABM8WMW4_9BURK</name>
<dbReference type="PANTHER" id="PTHR30137">
    <property type="entry name" value="LUCIFERASE-LIKE MONOOXYGENASE"/>
    <property type="match status" value="1"/>
</dbReference>
<dbReference type="CDD" id="cd00347">
    <property type="entry name" value="Flavin_utilizing_monoxygenases"/>
    <property type="match status" value="1"/>
</dbReference>
<dbReference type="Gene3D" id="3.20.20.30">
    <property type="entry name" value="Luciferase-like domain"/>
    <property type="match status" value="1"/>
</dbReference>
<feature type="domain" description="Luciferase-like" evidence="2">
    <location>
        <begin position="23"/>
        <end position="311"/>
    </location>
</feature>
<dbReference type="InterPro" id="IPR050766">
    <property type="entry name" value="Bact_Lucif_Oxidored"/>
</dbReference>
<dbReference type="PANTHER" id="PTHR30137:SF6">
    <property type="entry name" value="LUCIFERASE-LIKE MONOOXYGENASE"/>
    <property type="match status" value="1"/>
</dbReference>
<dbReference type="Pfam" id="PF00296">
    <property type="entry name" value="Bac_luciferase"/>
    <property type="match status" value="1"/>
</dbReference>
<evidence type="ECO:0000313" key="4">
    <source>
        <dbReference type="Proteomes" id="UP000721236"/>
    </source>
</evidence>
<dbReference type="InterPro" id="IPR019949">
    <property type="entry name" value="CmoO-like"/>
</dbReference>
<dbReference type="Proteomes" id="UP000721236">
    <property type="component" value="Unassembled WGS sequence"/>
</dbReference>
<reference evidence="3 4" key="1">
    <citation type="submission" date="2021-08" db="EMBL/GenBank/DDBJ databases">
        <authorList>
            <person name="Peeters C."/>
        </authorList>
    </citation>
    <scope>NUCLEOTIDE SEQUENCE [LARGE SCALE GENOMIC DNA]</scope>
    <source>
        <strain evidence="3 4">LMG 21510</strain>
    </source>
</reference>
<accession>A0ABM8WMW4</accession>